<reference evidence="2" key="1">
    <citation type="journal article" date="2015" name="Nature">
        <title>Complex archaea that bridge the gap between prokaryotes and eukaryotes.</title>
        <authorList>
            <person name="Spang A."/>
            <person name="Saw J.H."/>
            <person name="Jorgensen S.L."/>
            <person name="Zaremba-Niedzwiedzka K."/>
            <person name="Martijn J."/>
            <person name="Lind A.E."/>
            <person name="van Eijk R."/>
            <person name="Schleper C."/>
            <person name="Guy L."/>
            <person name="Ettema T.J."/>
        </authorList>
    </citation>
    <scope>NUCLEOTIDE SEQUENCE</scope>
</reference>
<dbReference type="AlphaFoldDB" id="A0A0F8YV94"/>
<evidence type="ECO:0000313" key="2">
    <source>
        <dbReference type="EMBL" id="KKK85362.1"/>
    </source>
</evidence>
<protein>
    <submittedName>
        <fullName evidence="2">Uncharacterized protein</fullName>
    </submittedName>
</protein>
<accession>A0A0F8YV94</accession>
<gene>
    <name evidence="2" type="ORF">LCGC14_2774100</name>
</gene>
<organism evidence="2">
    <name type="scientific">marine sediment metagenome</name>
    <dbReference type="NCBI Taxonomy" id="412755"/>
    <lineage>
        <taxon>unclassified sequences</taxon>
        <taxon>metagenomes</taxon>
        <taxon>ecological metagenomes</taxon>
    </lineage>
</organism>
<evidence type="ECO:0000256" key="1">
    <source>
        <dbReference type="SAM" id="MobiDB-lite"/>
    </source>
</evidence>
<sequence>RPYQVLTSKPLRPDSASVGVSGSEDERLAEGLVMRPVVDLFDRKGNRIIAKVKAKDFR</sequence>
<feature type="region of interest" description="Disordered" evidence="1">
    <location>
        <begin position="1"/>
        <end position="22"/>
    </location>
</feature>
<comment type="caution">
    <text evidence="2">The sequence shown here is derived from an EMBL/GenBank/DDBJ whole genome shotgun (WGS) entry which is preliminary data.</text>
</comment>
<proteinExistence type="predicted"/>
<name>A0A0F8YV94_9ZZZZ</name>
<dbReference type="EMBL" id="LAZR01051345">
    <property type="protein sequence ID" value="KKK85362.1"/>
    <property type="molecule type" value="Genomic_DNA"/>
</dbReference>
<dbReference type="Gene3D" id="3.30.1490.70">
    <property type="match status" value="1"/>
</dbReference>
<feature type="non-terminal residue" evidence="2">
    <location>
        <position position="1"/>
    </location>
</feature>